<dbReference type="Pfam" id="PF13454">
    <property type="entry name" value="NAD_binding_9"/>
    <property type="match status" value="1"/>
</dbReference>
<dbReference type="PRINTS" id="PR00370">
    <property type="entry name" value="FMOXYGENASE"/>
</dbReference>
<evidence type="ECO:0000259" key="7">
    <source>
        <dbReference type="Pfam" id="PF13454"/>
    </source>
</evidence>
<protein>
    <recommendedName>
        <fullName evidence="7">FAD-dependent urate hydroxylase HpyO/Asp monooxygenase CreE-like FAD/NAD(P)-binding domain-containing protein</fullName>
    </recommendedName>
</protein>
<dbReference type="EMBL" id="SWFT01000146">
    <property type="protein sequence ID" value="KAA8898411.1"/>
    <property type="molecule type" value="Genomic_DNA"/>
</dbReference>
<feature type="region of interest" description="Disordered" evidence="6">
    <location>
        <begin position="46"/>
        <end position="82"/>
    </location>
</feature>
<dbReference type="GO" id="GO:0050660">
    <property type="term" value="F:flavin adenine dinucleotide binding"/>
    <property type="evidence" value="ECO:0007669"/>
    <property type="project" value="InterPro"/>
</dbReference>
<dbReference type="OMA" id="FRHREVM"/>
<dbReference type="InterPro" id="IPR036188">
    <property type="entry name" value="FAD/NAD-bd_sf"/>
</dbReference>
<dbReference type="InterPro" id="IPR038732">
    <property type="entry name" value="HpyO/CreE_NAD-binding"/>
</dbReference>
<dbReference type="Proteomes" id="UP000449547">
    <property type="component" value="Unassembled WGS sequence"/>
</dbReference>
<keyword evidence="5" id="KW-0560">Oxidoreductase</keyword>
<dbReference type="PIRSF" id="PIRSF000332">
    <property type="entry name" value="FMO"/>
    <property type="match status" value="1"/>
</dbReference>
<dbReference type="InterPro" id="IPR000960">
    <property type="entry name" value="Flavin_mOase"/>
</dbReference>
<feature type="compositionally biased region" description="Polar residues" evidence="6">
    <location>
        <begin position="55"/>
        <end position="70"/>
    </location>
</feature>
<feature type="domain" description="FAD-dependent urate hydroxylase HpyO/Asp monooxygenase CreE-like FAD/NAD(P)-binding" evidence="7">
    <location>
        <begin position="6"/>
        <end position="51"/>
    </location>
</feature>
<comment type="similarity">
    <text evidence="1">Belongs to the FMO family.</text>
</comment>
<keyword evidence="9" id="KW-1185">Reference proteome</keyword>
<feature type="region of interest" description="Disordered" evidence="6">
    <location>
        <begin position="455"/>
        <end position="475"/>
    </location>
</feature>
<dbReference type="PANTHER" id="PTHR23023">
    <property type="entry name" value="DIMETHYLANILINE MONOOXYGENASE"/>
    <property type="match status" value="1"/>
</dbReference>
<comment type="caution">
    <text evidence="8">The sequence shown here is derived from an EMBL/GenBank/DDBJ whole genome shotgun (WGS) entry which is preliminary data.</text>
</comment>
<evidence type="ECO:0000313" key="9">
    <source>
        <dbReference type="Proteomes" id="UP000449547"/>
    </source>
</evidence>
<accession>A0A642UGG2</accession>
<evidence type="ECO:0000256" key="3">
    <source>
        <dbReference type="ARBA" id="ARBA00022827"/>
    </source>
</evidence>
<sequence length="475" mass="52971">MSIKVAIVGGGPAGIAALDAMVHEQAFADVTLFDCKPEVSGTWVYNSETPPPYTVPSTRAGSDAPSSPSLPTRFPATTPASAAPDHINSTYASLETNVEADVMEFTYSRIPTVRSALTLAKYGADSPFRHHSVIRSWLQSLTKGYEHLIQLNTTVELAEWRQHTSGDHWVLTLRRRAPDGDHWRQERFDKLLVASGKYIKPYVPQVPGLGSFPGLLQHSQQFRSSETYRGKKVVVVGGSISAMDLVYDVLFVASKTLSSRTRDGHQVEIVGSAAFDHPKVDKRGRIERIEGSTVYFDDGSLEEGVDCILYGTGYLLSVPFLPNEDYSHGRLHRVYQHVISIDNPSLAYVGFVAGGLTFKVFEWQAVFAARVFAGRAALPSKTAMEQWEHQRLQKIGNNDRFNYINDDFEGYFEGLRSLAGTEGPGRQLPPYNDEWRVKLMRGHQRKRDFFERHYHTPPALPAQPSTELSSRAARL</sequence>
<keyword evidence="2" id="KW-0285">Flavoprotein</keyword>
<dbReference type="GeneID" id="54783346"/>
<dbReference type="InterPro" id="IPR050346">
    <property type="entry name" value="FMO-like"/>
</dbReference>
<dbReference type="AlphaFoldDB" id="A0A642UGG2"/>
<evidence type="ECO:0000313" key="8">
    <source>
        <dbReference type="EMBL" id="KAA8898411.1"/>
    </source>
</evidence>
<dbReference type="Pfam" id="PF00743">
    <property type="entry name" value="FMO-like"/>
    <property type="match status" value="2"/>
</dbReference>
<dbReference type="InterPro" id="IPR020946">
    <property type="entry name" value="Flavin_mOase-like"/>
</dbReference>
<evidence type="ECO:0000256" key="6">
    <source>
        <dbReference type="SAM" id="MobiDB-lite"/>
    </source>
</evidence>
<dbReference type="SUPFAM" id="SSF51905">
    <property type="entry name" value="FAD/NAD(P)-binding domain"/>
    <property type="match status" value="2"/>
</dbReference>
<dbReference type="VEuPathDB" id="FungiDB:DIURU_004695"/>
<name>A0A642UGG2_DIURU</name>
<evidence type="ECO:0000256" key="1">
    <source>
        <dbReference type="ARBA" id="ARBA00009183"/>
    </source>
</evidence>
<organism evidence="8 9">
    <name type="scientific">Diutina rugosa</name>
    <name type="common">Yeast</name>
    <name type="synonym">Candida rugosa</name>
    <dbReference type="NCBI Taxonomy" id="5481"/>
    <lineage>
        <taxon>Eukaryota</taxon>
        <taxon>Fungi</taxon>
        <taxon>Dikarya</taxon>
        <taxon>Ascomycota</taxon>
        <taxon>Saccharomycotina</taxon>
        <taxon>Pichiomycetes</taxon>
        <taxon>Debaryomycetaceae</taxon>
        <taxon>Diutina</taxon>
    </lineage>
</organism>
<evidence type="ECO:0000256" key="5">
    <source>
        <dbReference type="ARBA" id="ARBA00023002"/>
    </source>
</evidence>
<reference evidence="8 9" key="1">
    <citation type="submission" date="2019-07" db="EMBL/GenBank/DDBJ databases">
        <title>Genome assembly of two rare yeast pathogens: Diutina rugosa and Trichomonascus ciferrii.</title>
        <authorList>
            <person name="Mixao V."/>
            <person name="Saus E."/>
            <person name="Hansen A."/>
            <person name="Lass-Flor C."/>
            <person name="Gabaldon T."/>
        </authorList>
    </citation>
    <scope>NUCLEOTIDE SEQUENCE [LARGE SCALE GENOMIC DNA]</scope>
    <source>
        <strain evidence="8 9">CBS 613</strain>
    </source>
</reference>
<dbReference type="Gene3D" id="3.50.50.60">
    <property type="entry name" value="FAD/NAD(P)-binding domain"/>
    <property type="match status" value="2"/>
</dbReference>
<keyword evidence="3" id="KW-0274">FAD</keyword>
<dbReference type="GO" id="GO:0050661">
    <property type="term" value="F:NADP binding"/>
    <property type="evidence" value="ECO:0007669"/>
    <property type="project" value="InterPro"/>
</dbReference>
<evidence type="ECO:0000256" key="4">
    <source>
        <dbReference type="ARBA" id="ARBA00022857"/>
    </source>
</evidence>
<dbReference type="OrthoDB" id="66881at2759"/>
<dbReference type="GO" id="GO:0004499">
    <property type="term" value="F:N,N-dimethylaniline monooxygenase activity"/>
    <property type="evidence" value="ECO:0007669"/>
    <property type="project" value="InterPro"/>
</dbReference>
<keyword evidence="4" id="KW-0521">NADP</keyword>
<dbReference type="RefSeq" id="XP_034010532.1">
    <property type="nucleotide sequence ID" value="XM_034157596.1"/>
</dbReference>
<evidence type="ECO:0000256" key="2">
    <source>
        <dbReference type="ARBA" id="ARBA00022630"/>
    </source>
</evidence>
<gene>
    <name evidence="8" type="ORF">DIURU_004695</name>
</gene>
<proteinExistence type="inferred from homology"/>